<dbReference type="RefSeq" id="WP_189437130.1">
    <property type="nucleotide sequence ID" value="NZ_BMXE01000004.1"/>
</dbReference>
<evidence type="ECO:0000313" key="2">
    <source>
        <dbReference type="Proteomes" id="UP000637980"/>
    </source>
</evidence>
<accession>A0ABQ3EH65</accession>
<keyword evidence="2" id="KW-1185">Reference proteome</keyword>
<dbReference type="Proteomes" id="UP000637980">
    <property type="component" value="Unassembled WGS sequence"/>
</dbReference>
<organism evidence="1 2">
    <name type="scientific">Pseudovibrio japonicus</name>
    <dbReference type="NCBI Taxonomy" id="366534"/>
    <lineage>
        <taxon>Bacteria</taxon>
        <taxon>Pseudomonadati</taxon>
        <taxon>Pseudomonadota</taxon>
        <taxon>Alphaproteobacteria</taxon>
        <taxon>Hyphomicrobiales</taxon>
        <taxon>Stappiaceae</taxon>
        <taxon>Pseudovibrio</taxon>
    </lineage>
</organism>
<reference evidence="2" key="1">
    <citation type="journal article" date="2019" name="Int. J. Syst. Evol. Microbiol.">
        <title>The Global Catalogue of Microorganisms (GCM) 10K type strain sequencing project: providing services to taxonomists for standard genome sequencing and annotation.</title>
        <authorList>
            <consortium name="The Broad Institute Genomics Platform"/>
            <consortium name="The Broad Institute Genome Sequencing Center for Infectious Disease"/>
            <person name="Wu L."/>
            <person name="Ma J."/>
        </authorList>
    </citation>
    <scope>NUCLEOTIDE SEQUENCE [LARGE SCALE GENOMIC DNA]</scope>
    <source>
        <strain evidence="2">KCTC 12861</strain>
    </source>
</reference>
<comment type="caution">
    <text evidence="1">The sequence shown here is derived from an EMBL/GenBank/DDBJ whole genome shotgun (WGS) entry which is preliminary data.</text>
</comment>
<dbReference type="InterPro" id="IPR019619">
    <property type="entry name" value="DUF2490"/>
</dbReference>
<evidence type="ECO:0000313" key="1">
    <source>
        <dbReference type="EMBL" id="GHB34655.1"/>
    </source>
</evidence>
<proteinExistence type="predicted"/>
<protein>
    <recommendedName>
        <fullName evidence="3">DUF2490 domain-containing protein</fullName>
    </recommendedName>
</protein>
<sequence>MLGEDTLLIKVLGALALLLGAFSGVLPARSAEQSFNSWNALYYSHRINDSWEARFRGEVRFDDNLKSYDESVFESWINYYVGEGWHLGPGFKYLNKLTSPDEYDVYQQFFYNHVWGSLEIEQQARFEVRFFNRQSGVTPLFQYQISAEYPIYDRLFLSLSEQARFNVLRANEGIVLGFEQSRLYGGLGFQFNKEATLEFGYMWRFQRAVSGPDRSDHIIRTRFTIRTDARRKANEGNAFPP</sequence>
<evidence type="ECO:0008006" key="3">
    <source>
        <dbReference type="Google" id="ProtNLM"/>
    </source>
</evidence>
<dbReference type="Pfam" id="PF10677">
    <property type="entry name" value="DUF2490"/>
    <property type="match status" value="1"/>
</dbReference>
<name>A0ABQ3EH65_9HYPH</name>
<gene>
    <name evidence="1" type="ORF">GCM10007094_24980</name>
</gene>
<dbReference type="EMBL" id="BMXE01000004">
    <property type="protein sequence ID" value="GHB34655.1"/>
    <property type="molecule type" value="Genomic_DNA"/>
</dbReference>